<reference evidence="1 2" key="1">
    <citation type="submission" date="2016-10" db="EMBL/GenBank/DDBJ databases">
        <authorList>
            <person name="de Groot N.N."/>
        </authorList>
    </citation>
    <scope>NUCLEOTIDE SEQUENCE [LARGE SCALE GENOMIC DNA]</scope>
    <source>
        <strain evidence="1 2">DSM 26130</strain>
    </source>
</reference>
<name>A0A1I1MRM9_9BACT</name>
<protein>
    <submittedName>
        <fullName evidence="1">Uncharacterized protein</fullName>
    </submittedName>
</protein>
<evidence type="ECO:0000313" key="2">
    <source>
        <dbReference type="Proteomes" id="UP000198598"/>
    </source>
</evidence>
<dbReference type="EMBL" id="FOLQ01000002">
    <property type="protein sequence ID" value="SFC88124.1"/>
    <property type="molecule type" value="Genomic_DNA"/>
</dbReference>
<dbReference type="Proteomes" id="UP000198598">
    <property type="component" value="Unassembled WGS sequence"/>
</dbReference>
<proteinExistence type="predicted"/>
<accession>A0A1I1MRM9</accession>
<gene>
    <name evidence="1" type="ORF">SAMN05216167_102687</name>
</gene>
<dbReference type="AlphaFoldDB" id="A0A1I1MRM9"/>
<keyword evidence="2" id="KW-1185">Reference proteome</keyword>
<evidence type="ECO:0000313" key="1">
    <source>
        <dbReference type="EMBL" id="SFC88124.1"/>
    </source>
</evidence>
<sequence>MNRWVDPSLLRVSYVNDFTGSADIPFVATWSSGASKRDRYGYSGAGLAPSKAYDNRSIIDRGWGLFEATDLLVPKLANMD</sequence>
<organism evidence="1 2">
    <name type="scientific">Spirosoma endophyticum</name>
    <dbReference type="NCBI Taxonomy" id="662367"/>
    <lineage>
        <taxon>Bacteria</taxon>
        <taxon>Pseudomonadati</taxon>
        <taxon>Bacteroidota</taxon>
        <taxon>Cytophagia</taxon>
        <taxon>Cytophagales</taxon>
        <taxon>Cytophagaceae</taxon>
        <taxon>Spirosoma</taxon>
    </lineage>
</organism>